<evidence type="ECO:0000256" key="1">
    <source>
        <dbReference type="ARBA" id="ARBA00023015"/>
    </source>
</evidence>
<dbReference type="PANTHER" id="PTHR47894">
    <property type="entry name" value="HTH-TYPE TRANSCRIPTIONAL REGULATOR GADX"/>
    <property type="match status" value="1"/>
</dbReference>
<keyword evidence="2" id="KW-0238">DNA-binding</keyword>
<dbReference type="InterPro" id="IPR032687">
    <property type="entry name" value="AraC-type_N"/>
</dbReference>
<dbReference type="PANTHER" id="PTHR47894:SF1">
    <property type="entry name" value="HTH-TYPE TRANSCRIPTIONAL REGULATOR VQSM"/>
    <property type="match status" value="1"/>
</dbReference>
<dbReference type="RefSeq" id="WP_204429646.1">
    <property type="nucleotide sequence ID" value="NZ_ARXL01000113.1"/>
</dbReference>
<evidence type="ECO:0000256" key="3">
    <source>
        <dbReference type="ARBA" id="ARBA00023163"/>
    </source>
</evidence>
<feature type="domain" description="HTH araC/xylS-type" evidence="4">
    <location>
        <begin position="235"/>
        <end position="333"/>
    </location>
</feature>
<keyword evidence="6" id="KW-1185">Reference proteome</keyword>
<dbReference type="Pfam" id="PF12833">
    <property type="entry name" value="HTH_18"/>
    <property type="match status" value="1"/>
</dbReference>
<dbReference type="Pfam" id="PF12625">
    <property type="entry name" value="Arabinose_bd"/>
    <property type="match status" value="1"/>
</dbReference>
<keyword evidence="1" id="KW-0805">Transcription regulation</keyword>
<accession>A0A9Q3YP23</accession>
<sequence length="346" mass="39911">MIQRRTINVRRVVKVLQGAARGGVSIPDLLDQCGIERQLLEDPEARIERDTFIRLMLRVMEQTQDEFLGFGQGRKSKPGTFSMMAHAVINCPNLEAAVARGIDFYALFDLSMNSALVRDGDQARLITRVDPRLDFRDVIIEAMLFLSLRFMSWLVGKPVEPDAVYLDYEPVREDDEYRFMFDCPTYHDSEVNQVVFPAHYLDLPLVQNELSLSKFLRDSLARLFDGKVHNVGLPARIRAIISEEYGNHFPDFGEICEKLDMTPQTLRRRLKEGNTSYQEIKDSIRKDASVYYLSKPELSIDEIALLMGFSEASSFHRAFKKWTHQTPSAYRRLYFGDAHGDLNDRR</sequence>
<dbReference type="InterPro" id="IPR009057">
    <property type="entry name" value="Homeodomain-like_sf"/>
</dbReference>
<reference evidence="5" key="1">
    <citation type="submission" date="2021-10" db="EMBL/GenBank/DDBJ databases">
        <title>The diversity and Nitrogen Metabolism of Culturable Nitrate-Utilizing Bacteria Within the Oxygen Minimum Zone of the Changjiang (Yangtze River)Estuary.</title>
        <authorList>
            <person name="Zhang D."/>
            <person name="Zheng J."/>
            <person name="Liu S."/>
            <person name="He W."/>
        </authorList>
    </citation>
    <scope>NUCLEOTIDE SEQUENCE</scope>
    <source>
        <strain evidence="5">FXH-223</strain>
    </source>
</reference>
<organism evidence="5 6">
    <name type="scientific">Alloalcanivorax marinus</name>
    <dbReference type="NCBI Taxonomy" id="1177169"/>
    <lineage>
        <taxon>Bacteria</taxon>
        <taxon>Pseudomonadati</taxon>
        <taxon>Pseudomonadota</taxon>
        <taxon>Gammaproteobacteria</taxon>
        <taxon>Oceanospirillales</taxon>
        <taxon>Alcanivoracaceae</taxon>
        <taxon>Alloalcanivorax</taxon>
    </lineage>
</organism>
<evidence type="ECO:0000259" key="4">
    <source>
        <dbReference type="PROSITE" id="PS01124"/>
    </source>
</evidence>
<dbReference type="SUPFAM" id="SSF46689">
    <property type="entry name" value="Homeodomain-like"/>
    <property type="match status" value="1"/>
</dbReference>
<dbReference type="SMART" id="SM00342">
    <property type="entry name" value="HTH_ARAC"/>
    <property type="match status" value="1"/>
</dbReference>
<protein>
    <submittedName>
        <fullName evidence="5">AraC family transcriptional regulator</fullName>
    </submittedName>
</protein>
<evidence type="ECO:0000313" key="6">
    <source>
        <dbReference type="Proteomes" id="UP001108027"/>
    </source>
</evidence>
<name>A0A9Q3YP23_9GAMM</name>
<dbReference type="PROSITE" id="PS01124">
    <property type="entry name" value="HTH_ARAC_FAMILY_2"/>
    <property type="match status" value="1"/>
</dbReference>
<gene>
    <name evidence="5" type="ORF">LL252_12195</name>
</gene>
<dbReference type="GO" id="GO:0003700">
    <property type="term" value="F:DNA-binding transcription factor activity"/>
    <property type="evidence" value="ECO:0007669"/>
    <property type="project" value="InterPro"/>
</dbReference>
<proteinExistence type="predicted"/>
<keyword evidence="3" id="KW-0804">Transcription</keyword>
<evidence type="ECO:0000256" key="2">
    <source>
        <dbReference type="ARBA" id="ARBA00023125"/>
    </source>
</evidence>
<dbReference type="GO" id="GO:0000976">
    <property type="term" value="F:transcription cis-regulatory region binding"/>
    <property type="evidence" value="ECO:0007669"/>
    <property type="project" value="TreeGrafter"/>
</dbReference>
<dbReference type="InterPro" id="IPR018060">
    <property type="entry name" value="HTH_AraC"/>
</dbReference>
<dbReference type="PRINTS" id="PR00032">
    <property type="entry name" value="HTHARAC"/>
</dbReference>
<evidence type="ECO:0000313" key="5">
    <source>
        <dbReference type="EMBL" id="MCC4309331.1"/>
    </source>
</evidence>
<comment type="caution">
    <text evidence="5">The sequence shown here is derived from an EMBL/GenBank/DDBJ whole genome shotgun (WGS) entry which is preliminary data.</text>
</comment>
<dbReference type="AlphaFoldDB" id="A0A9Q3YP23"/>
<dbReference type="EMBL" id="JAJGNA010000014">
    <property type="protein sequence ID" value="MCC4309331.1"/>
    <property type="molecule type" value="Genomic_DNA"/>
</dbReference>
<dbReference type="InterPro" id="IPR020449">
    <property type="entry name" value="Tscrpt_reg_AraC-type_HTH"/>
</dbReference>
<dbReference type="GO" id="GO:0005829">
    <property type="term" value="C:cytosol"/>
    <property type="evidence" value="ECO:0007669"/>
    <property type="project" value="TreeGrafter"/>
</dbReference>
<dbReference type="Gene3D" id="1.10.10.60">
    <property type="entry name" value="Homeodomain-like"/>
    <property type="match status" value="1"/>
</dbReference>
<dbReference type="Proteomes" id="UP001108027">
    <property type="component" value="Unassembled WGS sequence"/>
</dbReference>